<dbReference type="GO" id="GO:0005634">
    <property type="term" value="C:nucleus"/>
    <property type="evidence" value="ECO:0007669"/>
    <property type="project" value="TreeGrafter"/>
</dbReference>
<dbReference type="GO" id="GO:0030422">
    <property type="term" value="P:siRNA processing"/>
    <property type="evidence" value="ECO:0007669"/>
    <property type="project" value="TreeGrafter"/>
</dbReference>
<dbReference type="CDD" id="cd02440">
    <property type="entry name" value="AdoMet_MTases"/>
    <property type="match status" value="1"/>
</dbReference>
<organism evidence="13 14">
    <name type="scientific">Morchella conica CCBAS932</name>
    <dbReference type="NCBI Taxonomy" id="1392247"/>
    <lineage>
        <taxon>Eukaryota</taxon>
        <taxon>Fungi</taxon>
        <taxon>Dikarya</taxon>
        <taxon>Ascomycota</taxon>
        <taxon>Pezizomycotina</taxon>
        <taxon>Pezizomycetes</taxon>
        <taxon>Pezizales</taxon>
        <taxon>Morchellaceae</taxon>
        <taxon>Morchella</taxon>
    </lineage>
</organism>
<keyword evidence="9" id="KW-0694">RNA-binding</keyword>
<dbReference type="PANTHER" id="PTHR21404">
    <property type="entry name" value="HEN1"/>
    <property type="match status" value="1"/>
</dbReference>
<evidence type="ECO:0000256" key="11">
    <source>
        <dbReference type="ARBA" id="ARBA00035025"/>
    </source>
</evidence>
<evidence type="ECO:0000256" key="2">
    <source>
        <dbReference type="ARBA" id="ARBA00009026"/>
    </source>
</evidence>
<protein>
    <recommendedName>
        <fullName evidence="3">Small RNA 2'-O-methyltransferase</fullName>
        <ecNumber evidence="11">2.1.1.386</ecNumber>
    </recommendedName>
</protein>
<evidence type="ECO:0000256" key="6">
    <source>
        <dbReference type="ARBA" id="ARBA00022691"/>
    </source>
</evidence>
<dbReference type="OrthoDB" id="2154311at2759"/>
<sequence>MDEVNSAPSSPTPEPVIIFEPPLFLQRRRAVHELLRQLSLSKVFGDKGLKSILDVGCGTDLCLLRSLMPCDDDLPLENITGIDMDDDLLSQELIESLEPDDKDEEARWRELTVRLLHGSFEQLSPEVIPKHDIIVSTEVIEHLDPTPLANYAPVLLGKMRPKVCIITTPNRDFNKVFDSALPHDPERRFFRPKIPYAMRHHDHRFEWTRAEFRAWAKEAAEKFGYRVVFTGVGSFDCGAVCDDARVRDFVMNCTDEFTGDPEDNYDAVLTGSNSKLGDGLSDLFGEPLLTSSYLSRAREVLGPCSQIAIFMLQKPELGSALDAEAFPQFWNALPTNDLMLVCRDVYPWVKNEIYPPPCCEMLAMVQATFPSFMPALVALAWERIGKPLTRPESRHDERLDERLEFYADYDIDNPPSAEVLQEWRLTRKKADCKEQERMEELTKELAGMNVDDVDIVRMIVPLREVWNRNWGLQRAFRFHFEVFQEMLMTSGNLGIMELAAYRSKEHAKSKAK</sequence>
<dbReference type="InParanoid" id="A0A3N4KU76"/>
<keyword evidence="7" id="KW-0479">Metal-binding</keyword>
<evidence type="ECO:0000256" key="9">
    <source>
        <dbReference type="ARBA" id="ARBA00022884"/>
    </source>
</evidence>
<dbReference type="InterPro" id="IPR026610">
    <property type="entry name" value="Hen1"/>
</dbReference>
<dbReference type="GO" id="GO:0003723">
    <property type="term" value="F:RNA binding"/>
    <property type="evidence" value="ECO:0007669"/>
    <property type="project" value="UniProtKB-KW"/>
</dbReference>
<reference evidence="13 14" key="1">
    <citation type="journal article" date="2018" name="Nat. Ecol. Evol.">
        <title>Pezizomycetes genomes reveal the molecular basis of ectomycorrhizal truffle lifestyle.</title>
        <authorList>
            <person name="Murat C."/>
            <person name="Payen T."/>
            <person name="Noel B."/>
            <person name="Kuo A."/>
            <person name="Morin E."/>
            <person name="Chen J."/>
            <person name="Kohler A."/>
            <person name="Krizsan K."/>
            <person name="Balestrini R."/>
            <person name="Da Silva C."/>
            <person name="Montanini B."/>
            <person name="Hainaut M."/>
            <person name="Levati E."/>
            <person name="Barry K.W."/>
            <person name="Belfiori B."/>
            <person name="Cichocki N."/>
            <person name="Clum A."/>
            <person name="Dockter R.B."/>
            <person name="Fauchery L."/>
            <person name="Guy J."/>
            <person name="Iotti M."/>
            <person name="Le Tacon F."/>
            <person name="Lindquist E.A."/>
            <person name="Lipzen A."/>
            <person name="Malagnac F."/>
            <person name="Mello A."/>
            <person name="Molinier V."/>
            <person name="Miyauchi S."/>
            <person name="Poulain J."/>
            <person name="Riccioni C."/>
            <person name="Rubini A."/>
            <person name="Sitrit Y."/>
            <person name="Splivallo R."/>
            <person name="Traeger S."/>
            <person name="Wang M."/>
            <person name="Zifcakova L."/>
            <person name="Wipf D."/>
            <person name="Zambonelli A."/>
            <person name="Paolocci F."/>
            <person name="Nowrousian M."/>
            <person name="Ottonello S."/>
            <person name="Baldrian P."/>
            <person name="Spatafora J.W."/>
            <person name="Henrissat B."/>
            <person name="Nagy L.G."/>
            <person name="Aury J.M."/>
            <person name="Wincker P."/>
            <person name="Grigoriev I.V."/>
            <person name="Bonfante P."/>
            <person name="Martin F.M."/>
        </authorList>
    </citation>
    <scope>NUCLEOTIDE SEQUENCE [LARGE SCALE GENOMIC DNA]</scope>
    <source>
        <strain evidence="13 14">CCBAS932</strain>
    </source>
</reference>
<dbReference type="GO" id="GO:0001510">
    <property type="term" value="P:RNA methylation"/>
    <property type="evidence" value="ECO:0007669"/>
    <property type="project" value="InterPro"/>
</dbReference>
<accession>A0A3N4KU76</accession>
<dbReference type="GO" id="GO:0090486">
    <property type="term" value="F:small RNA 2'-O-methyltransferase activity"/>
    <property type="evidence" value="ECO:0007669"/>
    <property type="project" value="UniProtKB-EC"/>
</dbReference>
<evidence type="ECO:0000256" key="5">
    <source>
        <dbReference type="ARBA" id="ARBA00022679"/>
    </source>
</evidence>
<dbReference type="EMBL" id="ML119153">
    <property type="protein sequence ID" value="RPB09335.1"/>
    <property type="molecule type" value="Genomic_DNA"/>
</dbReference>
<evidence type="ECO:0000256" key="7">
    <source>
        <dbReference type="ARBA" id="ARBA00022723"/>
    </source>
</evidence>
<dbReference type="STRING" id="1392247.A0A3N4KU76"/>
<evidence type="ECO:0000313" key="13">
    <source>
        <dbReference type="EMBL" id="RPB09335.1"/>
    </source>
</evidence>
<dbReference type="GO" id="GO:0005737">
    <property type="term" value="C:cytoplasm"/>
    <property type="evidence" value="ECO:0007669"/>
    <property type="project" value="TreeGrafter"/>
</dbReference>
<name>A0A3N4KU76_9PEZI</name>
<comment type="similarity">
    <text evidence="2">Belongs to the methyltransferase superfamily. HEN1 family.</text>
</comment>
<dbReference type="Pfam" id="PF13489">
    <property type="entry name" value="Methyltransf_23"/>
    <property type="match status" value="1"/>
</dbReference>
<keyword evidence="14" id="KW-1185">Reference proteome</keyword>
<keyword evidence="6" id="KW-0949">S-adenosyl-L-methionine</keyword>
<dbReference type="EC" id="2.1.1.386" evidence="11"/>
<dbReference type="Gene3D" id="3.40.50.150">
    <property type="entry name" value="Vaccinia Virus protein VP39"/>
    <property type="match status" value="1"/>
</dbReference>
<dbReference type="GO" id="GO:0046872">
    <property type="term" value="F:metal ion binding"/>
    <property type="evidence" value="ECO:0007669"/>
    <property type="project" value="UniProtKB-KW"/>
</dbReference>
<evidence type="ECO:0000256" key="8">
    <source>
        <dbReference type="ARBA" id="ARBA00022842"/>
    </source>
</evidence>
<evidence type="ECO:0000256" key="12">
    <source>
        <dbReference type="ARBA" id="ARBA00048418"/>
    </source>
</evidence>
<evidence type="ECO:0000256" key="3">
    <source>
        <dbReference type="ARBA" id="ARBA00021330"/>
    </source>
</evidence>
<evidence type="ECO:0000256" key="10">
    <source>
        <dbReference type="ARBA" id="ARBA00023158"/>
    </source>
</evidence>
<dbReference type="Proteomes" id="UP000277580">
    <property type="component" value="Unassembled WGS sequence"/>
</dbReference>
<evidence type="ECO:0000313" key="14">
    <source>
        <dbReference type="Proteomes" id="UP000277580"/>
    </source>
</evidence>
<dbReference type="AlphaFoldDB" id="A0A3N4KU76"/>
<keyword evidence="10" id="KW-0943">RNA-mediated gene silencing</keyword>
<keyword evidence="5" id="KW-0808">Transferase</keyword>
<comment type="cofactor">
    <cofactor evidence="1">
        <name>Mg(2+)</name>
        <dbReference type="ChEBI" id="CHEBI:18420"/>
    </cofactor>
</comment>
<keyword evidence="8" id="KW-0460">Magnesium</keyword>
<comment type="catalytic activity">
    <reaction evidence="12">
        <text>small RNA 3'-end nucleotide + S-adenosyl-L-methionine = small RNA 3'-end 2'-O-methylnucleotide + S-adenosyl-L-homocysteine + H(+)</text>
        <dbReference type="Rhea" id="RHEA:37887"/>
        <dbReference type="Rhea" id="RHEA-COMP:10415"/>
        <dbReference type="Rhea" id="RHEA-COMP:10416"/>
        <dbReference type="ChEBI" id="CHEBI:15378"/>
        <dbReference type="ChEBI" id="CHEBI:57856"/>
        <dbReference type="ChEBI" id="CHEBI:59789"/>
        <dbReference type="ChEBI" id="CHEBI:74896"/>
        <dbReference type="ChEBI" id="CHEBI:74898"/>
        <dbReference type="EC" id="2.1.1.386"/>
    </reaction>
</comment>
<dbReference type="SUPFAM" id="SSF53335">
    <property type="entry name" value="S-adenosyl-L-methionine-dependent methyltransferases"/>
    <property type="match status" value="1"/>
</dbReference>
<proteinExistence type="inferred from homology"/>
<dbReference type="PANTHER" id="PTHR21404:SF3">
    <property type="entry name" value="SMALL RNA 2'-O-METHYLTRANSFERASE"/>
    <property type="match status" value="1"/>
</dbReference>
<evidence type="ECO:0000256" key="4">
    <source>
        <dbReference type="ARBA" id="ARBA00022603"/>
    </source>
</evidence>
<dbReference type="InterPro" id="IPR029063">
    <property type="entry name" value="SAM-dependent_MTases_sf"/>
</dbReference>
<keyword evidence="4" id="KW-0489">Methyltransferase</keyword>
<evidence type="ECO:0000256" key="1">
    <source>
        <dbReference type="ARBA" id="ARBA00001946"/>
    </source>
</evidence>
<gene>
    <name evidence="13" type="ORF">P167DRAFT_309413</name>
</gene>